<dbReference type="AlphaFoldDB" id="A0A6S6UGK7"/>
<dbReference type="Gene3D" id="3.40.1580.10">
    <property type="entry name" value="SMI1/KNR4-like"/>
    <property type="match status" value="1"/>
</dbReference>
<organism evidence="2">
    <name type="scientific">uncultured Sulfurovum sp</name>
    <dbReference type="NCBI Taxonomy" id="269237"/>
    <lineage>
        <taxon>Bacteria</taxon>
        <taxon>Pseudomonadati</taxon>
        <taxon>Campylobacterota</taxon>
        <taxon>Epsilonproteobacteria</taxon>
        <taxon>Campylobacterales</taxon>
        <taxon>Sulfurovaceae</taxon>
        <taxon>Sulfurovum</taxon>
        <taxon>environmental samples</taxon>
    </lineage>
</organism>
<dbReference type="EMBL" id="CACVAS010000147">
    <property type="protein sequence ID" value="CAA6827126.1"/>
    <property type="molecule type" value="Genomic_DNA"/>
</dbReference>
<name>A0A6S6UGK7_9BACT</name>
<dbReference type="InterPro" id="IPR018958">
    <property type="entry name" value="Knr4/Smi1-like_dom"/>
</dbReference>
<feature type="domain" description="Knr4/Smi1-like" evidence="1">
    <location>
        <begin position="23"/>
        <end position="156"/>
    </location>
</feature>
<protein>
    <recommendedName>
        <fullName evidence="1">Knr4/Smi1-like domain-containing protein</fullName>
    </recommendedName>
</protein>
<evidence type="ECO:0000313" key="2">
    <source>
        <dbReference type="EMBL" id="CAA6827126.1"/>
    </source>
</evidence>
<gene>
    <name evidence="2" type="ORF">HELGO_WM1706</name>
</gene>
<proteinExistence type="predicted"/>
<dbReference type="SMART" id="SM00860">
    <property type="entry name" value="SMI1_KNR4"/>
    <property type="match status" value="1"/>
</dbReference>
<dbReference type="Pfam" id="PF09346">
    <property type="entry name" value="SMI1_KNR4"/>
    <property type="match status" value="1"/>
</dbReference>
<dbReference type="SUPFAM" id="SSF160631">
    <property type="entry name" value="SMI1/KNR4-like"/>
    <property type="match status" value="1"/>
</dbReference>
<dbReference type="InterPro" id="IPR037883">
    <property type="entry name" value="Knr4/Smi1-like_sf"/>
</dbReference>
<reference evidence="2" key="1">
    <citation type="submission" date="2020-01" db="EMBL/GenBank/DDBJ databases">
        <authorList>
            <person name="Meier V. D."/>
            <person name="Meier V D."/>
        </authorList>
    </citation>
    <scope>NUCLEOTIDE SEQUENCE</scope>
    <source>
        <strain evidence="2">HLG_WM_MAG_01</strain>
    </source>
</reference>
<evidence type="ECO:0000259" key="1">
    <source>
        <dbReference type="SMART" id="SM00860"/>
    </source>
</evidence>
<accession>A0A6S6UGK7</accession>
<sequence>MLSKIKEMLQVKAPLIEKAFQSPVEILKFSELESLTLSKLPTEFKSLYLSSNGFKENEYANLFYGFSFSSIEKIISKLGMIESSSNDSLQYADKGIKREYTFSNKRIPFGDDNGTSLLCIDLDPTEDGTYGQVILLDYDMNVALKLNNSIQELVDQFEEELENNKYSLQEDALEDGVHWLEPIRELDPINWFNSPRWQYVNEALKNS</sequence>